<dbReference type="InterPro" id="IPR012934">
    <property type="entry name" value="Znf_AD"/>
</dbReference>
<dbReference type="Pfam" id="PF00096">
    <property type="entry name" value="zf-C2H2"/>
    <property type="match status" value="2"/>
</dbReference>
<keyword evidence="3" id="KW-0677">Repeat</keyword>
<accession>A0A8D8F304</accession>
<feature type="domain" description="C2H2-type" evidence="9">
    <location>
        <begin position="261"/>
        <end position="288"/>
    </location>
</feature>
<evidence type="ECO:0000256" key="5">
    <source>
        <dbReference type="ARBA" id="ARBA00022833"/>
    </source>
</evidence>
<dbReference type="Pfam" id="PF07776">
    <property type="entry name" value="zf-AD"/>
    <property type="match status" value="1"/>
</dbReference>
<keyword evidence="4 7" id="KW-0863">Zinc-finger</keyword>
<dbReference type="PROSITE" id="PS50157">
    <property type="entry name" value="ZINC_FINGER_C2H2_2"/>
    <property type="match status" value="4"/>
</dbReference>
<evidence type="ECO:0000256" key="4">
    <source>
        <dbReference type="ARBA" id="ARBA00022771"/>
    </source>
</evidence>
<dbReference type="SUPFAM" id="SSF57716">
    <property type="entry name" value="Glucocorticoid receptor-like (DNA-binding domain)"/>
    <property type="match status" value="1"/>
</dbReference>
<dbReference type="EMBL" id="HBUE01028888">
    <property type="protein sequence ID" value="CAG6455578.1"/>
    <property type="molecule type" value="Transcribed_RNA"/>
</dbReference>
<feature type="domain" description="C2H2-type" evidence="9">
    <location>
        <begin position="336"/>
        <end position="364"/>
    </location>
</feature>
<dbReference type="InterPro" id="IPR013087">
    <property type="entry name" value="Znf_C2H2_type"/>
</dbReference>
<dbReference type="SMART" id="SM00355">
    <property type="entry name" value="ZnF_C2H2"/>
    <property type="match status" value="6"/>
</dbReference>
<evidence type="ECO:0000256" key="8">
    <source>
        <dbReference type="PROSITE-ProRule" id="PRU01263"/>
    </source>
</evidence>
<dbReference type="PROSITE" id="PS51915">
    <property type="entry name" value="ZAD"/>
    <property type="match status" value="1"/>
</dbReference>
<dbReference type="InterPro" id="IPR036236">
    <property type="entry name" value="Znf_C2H2_sf"/>
</dbReference>
<feature type="domain" description="C2H2-type" evidence="9">
    <location>
        <begin position="218"/>
        <end position="241"/>
    </location>
</feature>
<dbReference type="GO" id="GO:0005634">
    <property type="term" value="C:nucleus"/>
    <property type="evidence" value="ECO:0007669"/>
    <property type="project" value="UniProtKB-SubCell"/>
</dbReference>
<feature type="binding site" evidence="8">
    <location>
        <position position="17"/>
    </location>
    <ligand>
        <name>Zn(2+)</name>
        <dbReference type="ChEBI" id="CHEBI:29105"/>
    </ligand>
</feature>
<evidence type="ECO:0000256" key="3">
    <source>
        <dbReference type="ARBA" id="ARBA00022737"/>
    </source>
</evidence>
<dbReference type="SUPFAM" id="SSF57667">
    <property type="entry name" value="beta-beta-alpha zinc fingers"/>
    <property type="match status" value="2"/>
</dbReference>
<keyword evidence="6" id="KW-0539">Nucleus</keyword>
<evidence type="ECO:0000259" key="9">
    <source>
        <dbReference type="PROSITE" id="PS50157"/>
    </source>
</evidence>
<organism evidence="11">
    <name type="scientific">Culex pipiens</name>
    <name type="common">House mosquito</name>
    <dbReference type="NCBI Taxonomy" id="7175"/>
    <lineage>
        <taxon>Eukaryota</taxon>
        <taxon>Metazoa</taxon>
        <taxon>Ecdysozoa</taxon>
        <taxon>Arthropoda</taxon>
        <taxon>Hexapoda</taxon>
        <taxon>Insecta</taxon>
        <taxon>Pterygota</taxon>
        <taxon>Neoptera</taxon>
        <taxon>Endopterygota</taxon>
        <taxon>Diptera</taxon>
        <taxon>Nematocera</taxon>
        <taxon>Culicoidea</taxon>
        <taxon>Culicidae</taxon>
        <taxon>Culicinae</taxon>
        <taxon>Culicini</taxon>
        <taxon>Culex</taxon>
        <taxon>Culex</taxon>
    </lineage>
</organism>
<evidence type="ECO:0000256" key="6">
    <source>
        <dbReference type="ARBA" id="ARBA00023242"/>
    </source>
</evidence>
<reference evidence="11" key="1">
    <citation type="submission" date="2021-05" db="EMBL/GenBank/DDBJ databases">
        <authorList>
            <person name="Alioto T."/>
            <person name="Alioto T."/>
            <person name="Gomez Garrido J."/>
        </authorList>
    </citation>
    <scope>NUCLEOTIDE SEQUENCE</scope>
</reference>
<comment type="subcellular location">
    <subcellularLocation>
        <location evidence="1">Nucleus</location>
    </subcellularLocation>
</comment>
<protein>
    <submittedName>
        <fullName evidence="11">Myoneurin</fullName>
    </submittedName>
</protein>
<dbReference type="PANTHER" id="PTHR24406">
    <property type="entry name" value="TRANSCRIPTIONAL REPRESSOR CTCFL-RELATED"/>
    <property type="match status" value="1"/>
</dbReference>
<dbReference type="Pfam" id="PF13894">
    <property type="entry name" value="zf-C2H2_4"/>
    <property type="match status" value="1"/>
</dbReference>
<sequence>MESVVRMIPSDNPATYCRLCFVDKNLIPLFPGRGGSKHSLVQQISQCIGIQIEPGMDGSCSICWRCAVVLEDFQLLRQRSLDHDSIIRNSIKGHAFEIVAVKEEHDEPEVMLVDQFEPTATSSSWVNSIENDVEVAATFNNQNSDSNDICYESVTINEVPTCNFCSIEFKTRASLNLHCKEQHSNGIRPFSCALCPAHFKRKGHLERHMETHTGIKRYACNVCDASFARAKTLDRHMQSKHENVPYSTKKAASERAPNNTMKCPFCTEMFDSDQLLNTHIKSHKDSLPHVCHLCDARFAQMLGLTIHMGKFHPEVSSQYNANIPPRMKVIPSGKKLDCELCPRKFNKFEYLKEHLEAVHRVIVPDLENSESNCLEISKIASQNELPLEFKAEIEDTQLQEKQPDE</sequence>
<evidence type="ECO:0000256" key="1">
    <source>
        <dbReference type="ARBA" id="ARBA00004123"/>
    </source>
</evidence>
<evidence type="ECO:0000256" key="2">
    <source>
        <dbReference type="ARBA" id="ARBA00022723"/>
    </source>
</evidence>
<feature type="domain" description="ZAD" evidence="10">
    <location>
        <begin position="15"/>
        <end position="90"/>
    </location>
</feature>
<dbReference type="FunFam" id="3.30.160.60:FF:000145">
    <property type="entry name" value="Zinc finger protein 574"/>
    <property type="match status" value="1"/>
</dbReference>
<evidence type="ECO:0000313" key="11">
    <source>
        <dbReference type="EMBL" id="CAG6455578.1"/>
    </source>
</evidence>
<dbReference type="SMART" id="SM00868">
    <property type="entry name" value="zf-AD"/>
    <property type="match status" value="1"/>
</dbReference>
<feature type="domain" description="C2H2-type" evidence="9">
    <location>
        <begin position="190"/>
        <end position="217"/>
    </location>
</feature>
<keyword evidence="5 8" id="KW-0862">Zinc</keyword>
<dbReference type="Gene3D" id="3.30.160.60">
    <property type="entry name" value="Classic Zinc Finger"/>
    <property type="match status" value="3"/>
</dbReference>
<name>A0A8D8F304_CULPI</name>
<proteinExistence type="predicted"/>
<feature type="binding site" evidence="8">
    <location>
        <position position="20"/>
    </location>
    <ligand>
        <name>Zn(2+)</name>
        <dbReference type="ChEBI" id="CHEBI:29105"/>
    </ligand>
</feature>
<feature type="binding site" evidence="8">
    <location>
        <position position="63"/>
    </location>
    <ligand>
        <name>Zn(2+)</name>
        <dbReference type="ChEBI" id="CHEBI:29105"/>
    </ligand>
</feature>
<evidence type="ECO:0000259" key="10">
    <source>
        <dbReference type="PROSITE" id="PS51915"/>
    </source>
</evidence>
<keyword evidence="2 8" id="KW-0479">Metal-binding</keyword>
<dbReference type="PROSITE" id="PS00028">
    <property type="entry name" value="ZINC_FINGER_C2H2_1"/>
    <property type="match status" value="5"/>
</dbReference>
<dbReference type="InterPro" id="IPR050888">
    <property type="entry name" value="ZnF_C2H2-type_TF"/>
</dbReference>
<dbReference type="GO" id="GO:0008270">
    <property type="term" value="F:zinc ion binding"/>
    <property type="evidence" value="ECO:0007669"/>
    <property type="project" value="UniProtKB-UniRule"/>
</dbReference>
<dbReference type="AlphaFoldDB" id="A0A8D8F304"/>
<feature type="binding site" evidence="8">
    <location>
        <position position="66"/>
    </location>
    <ligand>
        <name>Zn(2+)</name>
        <dbReference type="ChEBI" id="CHEBI:29105"/>
    </ligand>
</feature>
<dbReference type="Gene3D" id="3.40.1800.20">
    <property type="match status" value="1"/>
</dbReference>
<evidence type="ECO:0000256" key="7">
    <source>
        <dbReference type="PROSITE-ProRule" id="PRU00042"/>
    </source>
</evidence>